<dbReference type="Gene3D" id="2.160.10.10">
    <property type="entry name" value="Hexapeptide repeat proteins"/>
    <property type="match status" value="1"/>
</dbReference>
<evidence type="ECO:0000313" key="2">
    <source>
        <dbReference type="EMBL" id="KAB2933635.1"/>
    </source>
</evidence>
<evidence type="ECO:0000256" key="1">
    <source>
        <dbReference type="ARBA" id="ARBA00007274"/>
    </source>
</evidence>
<dbReference type="InterPro" id="IPR001451">
    <property type="entry name" value="Hexapep"/>
</dbReference>
<dbReference type="Pfam" id="PF00132">
    <property type="entry name" value="Hexapep"/>
    <property type="match status" value="2"/>
</dbReference>
<evidence type="ECO:0000313" key="3">
    <source>
        <dbReference type="Proteomes" id="UP000460298"/>
    </source>
</evidence>
<dbReference type="CDD" id="cd03360">
    <property type="entry name" value="LbH_AT_putative"/>
    <property type="match status" value="1"/>
</dbReference>
<dbReference type="GO" id="GO:0016740">
    <property type="term" value="F:transferase activity"/>
    <property type="evidence" value="ECO:0007669"/>
    <property type="project" value="UniProtKB-KW"/>
</dbReference>
<dbReference type="AlphaFoldDB" id="A0A833H336"/>
<comment type="caution">
    <text evidence="2">The sequence shown here is derived from an EMBL/GenBank/DDBJ whole genome shotgun (WGS) entry which is preliminary data.</text>
</comment>
<gene>
    <name evidence="2" type="ORF">F9K24_07275</name>
</gene>
<comment type="similarity">
    <text evidence="1">Belongs to the transferase hexapeptide repeat family.</text>
</comment>
<reference evidence="2 3" key="1">
    <citation type="submission" date="2019-10" db="EMBL/GenBank/DDBJ databases">
        <title>Extracellular Electron Transfer in a Candidatus Methanoperedens spp. Enrichment Culture.</title>
        <authorList>
            <person name="Berger S."/>
            <person name="Rangel Shaw D."/>
            <person name="Berben T."/>
            <person name="In 'T Zandt M."/>
            <person name="Frank J."/>
            <person name="Reimann J."/>
            <person name="Jetten M.S.M."/>
            <person name="Welte C.U."/>
        </authorList>
    </citation>
    <scope>NUCLEOTIDE SEQUENCE [LARGE SCALE GENOMIC DNA]</scope>
    <source>
        <strain evidence="2">SB12</strain>
    </source>
</reference>
<dbReference type="EMBL" id="WBUI01000005">
    <property type="protein sequence ID" value="KAB2933635.1"/>
    <property type="molecule type" value="Genomic_DNA"/>
</dbReference>
<dbReference type="PANTHER" id="PTHR43300">
    <property type="entry name" value="ACETYLTRANSFERASE"/>
    <property type="match status" value="1"/>
</dbReference>
<dbReference type="NCBIfam" id="TIGR03570">
    <property type="entry name" value="NeuD_NnaD"/>
    <property type="match status" value="1"/>
</dbReference>
<accession>A0A833H336</accession>
<protein>
    <submittedName>
        <fullName evidence="2">Acetyltransferase</fullName>
    </submittedName>
</protein>
<dbReference type="Proteomes" id="UP000460298">
    <property type="component" value="Unassembled WGS sequence"/>
</dbReference>
<sequence>MKKVVIFGTGDIAEIAAYLFQYDAMYEVAAFTVDRDYLKSDRFCEKPVVAFEDLGERFLPSEYEVFVALSYTKMNKIREQKFLQVKEKGYRCATYISPRATVYHRDRIGENCFIFEDNTVQPFVQIGNNVTLWSGNHIGHHSVIEDNVFISSHVVVSGGVTVGRNTFIGVNSTLRDHIKIAPECMIGAGALILADTTEKGVYIAQEAEKLRATSDRLRKI</sequence>
<organism evidence="2 3">
    <name type="scientific">Leptonema illini</name>
    <dbReference type="NCBI Taxonomy" id="183"/>
    <lineage>
        <taxon>Bacteria</taxon>
        <taxon>Pseudomonadati</taxon>
        <taxon>Spirochaetota</taxon>
        <taxon>Spirochaetia</taxon>
        <taxon>Leptospirales</taxon>
        <taxon>Leptospiraceae</taxon>
        <taxon>Leptonema</taxon>
    </lineage>
</organism>
<name>A0A833H336_9LEPT</name>
<dbReference type="PANTHER" id="PTHR43300:SF4">
    <property type="entry name" value="ACYL-[ACYL-CARRIER-PROTEIN]--UDP-N-ACETYLGLUCOSAMINE O-ACYLTRANSFERASE"/>
    <property type="match status" value="1"/>
</dbReference>
<dbReference type="InterPro" id="IPR011004">
    <property type="entry name" value="Trimer_LpxA-like_sf"/>
</dbReference>
<proteinExistence type="inferred from homology"/>
<dbReference type="SUPFAM" id="SSF51161">
    <property type="entry name" value="Trimeric LpxA-like enzymes"/>
    <property type="match status" value="1"/>
</dbReference>
<keyword evidence="2" id="KW-0808">Transferase</keyword>
<dbReference type="InterPro" id="IPR050179">
    <property type="entry name" value="Trans_hexapeptide_repeat"/>
</dbReference>
<dbReference type="InterPro" id="IPR020019">
    <property type="entry name" value="AcTrfase_PglD-like"/>
</dbReference>